<protein>
    <submittedName>
        <fullName evidence="3">Uncharacterized protein</fullName>
    </submittedName>
</protein>
<dbReference type="OrthoDB" id="447314at2759"/>
<evidence type="ECO:0000313" key="3">
    <source>
        <dbReference type="EMBL" id="ORZ00310.1"/>
    </source>
</evidence>
<proteinExistence type="inferred from homology"/>
<evidence type="ECO:0000256" key="2">
    <source>
        <dbReference type="ARBA" id="ARBA00022729"/>
    </source>
</evidence>
<evidence type="ECO:0000256" key="1">
    <source>
        <dbReference type="ARBA" id="ARBA00008325"/>
    </source>
</evidence>
<name>A0A1X2HLP7_SYNRA</name>
<dbReference type="InParanoid" id="A0A1X2HLP7"/>
<dbReference type="OMA" id="IHIRIFW"/>
<dbReference type="InterPro" id="IPR018559">
    <property type="entry name" value="DUF2015"/>
</dbReference>
<keyword evidence="2" id="KW-0732">Signal</keyword>
<sequence length="137" mass="15377">MFIPLAIFVIIVVVCFLLRKRIADLANRGANQMNRLLGYHLLPTSIGSFEDDIEDGLSSSQFDLESQNIDQNDHRAGLKDKEEILKIMKKQKCSFDEARLIRQQRLLKKNNIDPATGLPLDPKFVTFGPSPSSSSSS</sequence>
<dbReference type="Pfam" id="PF09435">
    <property type="entry name" value="DUF2015"/>
    <property type="match status" value="1"/>
</dbReference>
<comment type="caution">
    <text evidence="3">The sequence shown here is derived from an EMBL/GenBank/DDBJ whole genome shotgun (WGS) entry which is preliminary data.</text>
</comment>
<gene>
    <name evidence="3" type="ORF">BCR43DRAFT_511322</name>
</gene>
<reference evidence="3 4" key="1">
    <citation type="submission" date="2016-07" db="EMBL/GenBank/DDBJ databases">
        <title>Pervasive Adenine N6-methylation of Active Genes in Fungi.</title>
        <authorList>
            <consortium name="DOE Joint Genome Institute"/>
            <person name="Mondo S.J."/>
            <person name="Dannebaum R.O."/>
            <person name="Kuo R.C."/>
            <person name="Labutti K."/>
            <person name="Haridas S."/>
            <person name="Kuo A."/>
            <person name="Salamov A."/>
            <person name="Ahrendt S.R."/>
            <person name="Lipzen A."/>
            <person name="Sullivan W."/>
            <person name="Andreopoulos W.B."/>
            <person name="Clum A."/>
            <person name="Lindquist E."/>
            <person name="Daum C."/>
            <person name="Ramamoorthy G.K."/>
            <person name="Gryganskyi A."/>
            <person name="Culley D."/>
            <person name="Magnuson J.K."/>
            <person name="James T.Y."/>
            <person name="O'Malley M.A."/>
            <person name="Stajich J.E."/>
            <person name="Spatafora J.W."/>
            <person name="Visel A."/>
            <person name="Grigoriev I.V."/>
        </authorList>
    </citation>
    <scope>NUCLEOTIDE SEQUENCE [LARGE SCALE GENOMIC DNA]</scope>
    <source>
        <strain evidence="3 4">NRRL 2496</strain>
    </source>
</reference>
<dbReference type="PANTHER" id="PTHR28023">
    <property type="entry name" value="UPF0357 PROTEIN YCL012C"/>
    <property type="match status" value="1"/>
</dbReference>
<dbReference type="EMBL" id="MCGN01000002">
    <property type="protein sequence ID" value="ORZ00310.1"/>
    <property type="molecule type" value="Genomic_DNA"/>
</dbReference>
<evidence type="ECO:0000313" key="4">
    <source>
        <dbReference type="Proteomes" id="UP000242180"/>
    </source>
</evidence>
<comment type="similarity">
    <text evidence="1">Belongs to the UPF0357 family.</text>
</comment>
<dbReference type="FunCoup" id="A0A1X2HLP7">
    <property type="interactions" value="2"/>
</dbReference>
<accession>A0A1X2HLP7</accession>
<organism evidence="3 4">
    <name type="scientific">Syncephalastrum racemosum</name>
    <name type="common">Filamentous fungus</name>
    <dbReference type="NCBI Taxonomy" id="13706"/>
    <lineage>
        <taxon>Eukaryota</taxon>
        <taxon>Fungi</taxon>
        <taxon>Fungi incertae sedis</taxon>
        <taxon>Mucoromycota</taxon>
        <taxon>Mucoromycotina</taxon>
        <taxon>Mucoromycetes</taxon>
        <taxon>Mucorales</taxon>
        <taxon>Syncephalastraceae</taxon>
        <taxon>Syncephalastrum</taxon>
    </lineage>
</organism>
<dbReference type="PANTHER" id="PTHR28023:SF1">
    <property type="entry name" value="UPF0357 PROTEIN YCL012C"/>
    <property type="match status" value="1"/>
</dbReference>
<dbReference type="Proteomes" id="UP000242180">
    <property type="component" value="Unassembled WGS sequence"/>
</dbReference>
<keyword evidence="4" id="KW-1185">Reference proteome</keyword>
<dbReference type="AlphaFoldDB" id="A0A1X2HLP7"/>